<dbReference type="InterPro" id="IPR000629">
    <property type="entry name" value="RNA-helicase_DEAD-box_CS"/>
</dbReference>
<evidence type="ECO:0000313" key="17">
    <source>
        <dbReference type="Proteomes" id="UP000245609"/>
    </source>
</evidence>
<evidence type="ECO:0000256" key="8">
    <source>
        <dbReference type="ARBA" id="ARBA00022884"/>
    </source>
</evidence>
<evidence type="ECO:0000313" key="16">
    <source>
        <dbReference type="EMBL" id="PVV05336.1"/>
    </source>
</evidence>
<dbReference type="InterPro" id="IPR025313">
    <property type="entry name" value="SPB4-like_CTE"/>
</dbReference>
<dbReference type="EMBL" id="MBFS01000014">
    <property type="protein sequence ID" value="PVV05336.1"/>
    <property type="molecule type" value="Genomic_DNA"/>
</dbReference>
<dbReference type="InterPro" id="IPR001650">
    <property type="entry name" value="Helicase_C-like"/>
</dbReference>
<comment type="subcellular location">
    <subcellularLocation>
        <location evidence="1">Nucleus</location>
        <location evidence="1">Nucleolus</location>
    </subcellularLocation>
</comment>
<dbReference type="PROSITE" id="PS51192">
    <property type="entry name" value="HELICASE_ATP_BIND_1"/>
    <property type="match status" value="1"/>
</dbReference>
<keyword evidence="6 11" id="KW-0347">Helicase</keyword>
<name>A0A2T9ZL44_9FUNG</name>
<evidence type="ECO:0000256" key="12">
    <source>
        <dbReference type="RuleBase" id="RU365068"/>
    </source>
</evidence>
<keyword evidence="5 11" id="KW-0378">Hydrolase</keyword>
<dbReference type="SMART" id="SM00490">
    <property type="entry name" value="HELICc"/>
    <property type="match status" value="1"/>
</dbReference>
<keyword evidence="9" id="KW-0175">Coiled coil</keyword>
<feature type="domain" description="Helicase C-terminal" evidence="15">
    <location>
        <begin position="268"/>
        <end position="458"/>
    </location>
</feature>
<dbReference type="CDD" id="cd17960">
    <property type="entry name" value="DEADc_DDX55"/>
    <property type="match status" value="1"/>
</dbReference>
<dbReference type="GO" id="GO:0003723">
    <property type="term" value="F:RNA binding"/>
    <property type="evidence" value="ECO:0007669"/>
    <property type="project" value="UniProtKB-UniRule"/>
</dbReference>
<evidence type="ECO:0000259" key="15">
    <source>
        <dbReference type="PROSITE" id="PS51194"/>
    </source>
</evidence>
<proteinExistence type="inferred from homology"/>
<dbReference type="InterPro" id="IPR011545">
    <property type="entry name" value="DEAD/DEAH_box_helicase_dom"/>
</dbReference>
<sequence>MARKSRNQNEKSTQNSVAKKPSASAVDSYAEGWDKIKPSLSKDLLEAIHSQGFERTTPVQFATIPQILKEKDVVVEAVTGSGKTLAFVIPVLEIIKKRSKKNNSKNPKTIIISPTRELSQQIYNVFQTFIELCGLDYSLYLAIGGSQDEADTVEKIAKLKSDGATILIGTPGRLEDIVCGRLIGSTVKKSSGPSKNWQSSTGRRSTPVVNCKDIEILIMDEADRLLDMGFEKQINMILSVLPKQRRTGLFSATMNEALTELIRTGLRNPSKIVVKVESDSMLLSEQKTPSTLSIYYLVCPPDLKLYLKSKQQNTDASTGSDSGGKASISKTSYHVASLHGQMDPKRRQITYDAFTNLAPETTGLLICTDVASRGLDIPDVDCVIQWDPPTDSKAFPHRCGRTARAGREGSALVFLNPGREETYVEFMSIRKIPMFPTPYLDSNLAPYEPKKSENENMGFPEEDMESNSLIENLRKMISKDREIYEKGLVAFVSFVKSYQKHEASFIFSLKKLDLQKCAYGYALLHMPELRDLKEQTFVNYEVNLDKIPFTEKKREKIRIQKLKEKKAKRKATSEQLTDISKQKSSKRKLESWSHQAEIKEKRTARKEKRARKKEAVFKAMETQALEQMKLPEGSSNKNPETDIANTIFKQKLQGTGESLLKLVKSRNRSGNN</sequence>
<dbReference type="PANTHER" id="PTHR24031">
    <property type="entry name" value="RNA HELICASE"/>
    <property type="match status" value="1"/>
</dbReference>
<evidence type="ECO:0000256" key="2">
    <source>
        <dbReference type="ARBA" id="ARBA00022517"/>
    </source>
</evidence>
<dbReference type="Pfam" id="PF00271">
    <property type="entry name" value="Helicase_C"/>
    <property type="match status" value="1"/>
</dbReference>
<comment type="similarity">
    <text evidence="10">Belongs to the DEAD box helicase family. DDX55/SPB4 subfamily.</text>
</comment>
<accession>A0A2T9ZL44</accession>
<dbReference type="GO" id="GO:0005730">
    <property type="term" value="C:nucleolus"/>
    <property type="evidence" value="ECO:0007669"/>
    <property type="project" value="UniProtKB-SubCell"/>
</dbReference>
<dbReference type="Pfam" id="PF23681">
    <property type="entry name" value="CTT_SPB4"/>
    <property type="match status" value="1"/>
</dbReference>
<comment type="caution">
    <text evidence="16">The sequence shown here is derived from an EMBL/GenBank/DDBJ whole genome shotgun (WGS) entry which is preliminary data.</text>
</comment>
<keyword evidence="2" id="KW-0690">Ribosome biogenesis</keyword>
<organism evidence="16 17">
    <name type="scientific">Smittium megazygosporum</name>
    <dbReference type="NCBI Taxonomy" id="133381"/>
    <lineage>
        <taxon>Eukaryota</taxon>
        <taxon>Fungi</taxon>
        <taxon>Fungi incertae sedis</taxon>
        <taxon>Zoopagomycota</taxon>
        <taxon>Kickxellomycotina</taxon>
        <taxon>Harpellomycetes</taxon>
        <taxon>Harpellales</taxon>
        <taxon>Legeriomycetaceae</taxon>
        <taxon>Smittium</taxon>
    </lineage>
</organism>
<reference evidence="16 17" key="1">
    <citation type="journal article" date="2018" name="MBio">
        <title>Comparative Genomics Reveals the Core Gene Toolbox for the Fungus-Insect Symbiosis.</title>
        <authorList>
            <person name="Wang Y."/>
            <person name="Stata M."/>
            <person name="Wang W."/>
            <person name="Stajich J.E."/>
            <person name="White M.M."/>
            <person name="Moncalvo J.M."/>
        </authorList>
    </citation>
    <scope>NUCLEOTIDE SEQUENCE [LARGE SCALE GENOMIC DNA]</scope>
    <source>
        <strain evidence="16 17">SC-DP-2</strain>
    </source>
</reference>
<keyword evidence="7 11" id="KW-0067">ATP-binding</keyword>
<dbReference type="AlphaFoldDB" id="A0A2T9ZL44"/>
<evidence type="ECO:0000256" key="3">
    <source>
        <dbReference type="ARBA" id="ARBA00022552"/>
    </source>
</evidence>
<comment type="domain">
    <text evidence="12">The Q motif is unique to and characteristic of the DEAD box family of RNA helicases and controls ATP binding and hydrolysis.</text>
</comment>
<feature type="compositionally biased region" description="Polar residues" evidence="13">
    <location>
        <begin position="633"/>
        <end position="644"/>
    </location>
</feature>
<dbReference type="GO" id="GO:0005524">
    <property type="term" value="F:ATP binding"/>
    <property type="evidence" value="ECO:0007669"/>
    <property type="project" value="UniProtKB-UniRule"/>
</dbReference>
<evidence type="ECO:0000256" key="11">
    <source>
        <dbReference type="RuleBase" id="RU000492"/>
    </source>
</evidence>
<feature type="domain" description="Helicase ATP-binding" evidence="14">
    <location>
        <begin position="64"/>
        <end position="272"/>
    </location>
</feature>
<dbReference type="InterPro" id="IPR056330">
    <property type="entry name" value="CTT_SPB4"/>
</dbReference>
<comment type="catalytic activity">
    <reaction evidence="12">
        <text>ATP + H2O = ADP + phosphate + H(+)</text>
        <dbReference type="Rhea" id="RHEA:13065"/>
        <dbReference type="ChEBI" id="CHEBI:15377"/>
        <dbReference type="ChEBI" id="CHEBI:15378"/>
        <dbReference type="ChEBI" id="CHEBI:30616"/>
        <dbReference type="ChEBI" id="CHEBI:43474"/>
        <dbReference type="ChEBI" id="CHEBI:456216"/>
        <dbReference type="EC" id="3.6.4.13"/>
    </reaction>
</comment>
<dbReference type="Pfam" id="PF13959">
    <property type="entry name" value="CTE_SPB4"/>
    <property type="match status" value="1"/>
</dbReference>
<feature type="region of interest" description="Disordered" evidence="13">
    <location>
        <begin position="1"/>
        <end position="25"/>
    </location>
</feature>
<keyword evidence="8 12" id="KW-0694">RNA-binding</keyword>
<gene>
    <name evidence="16" type="ORF">BB560_000141</name>
</gene>
<feature type="compositionally biased region" description="Basic and acidic residues" evidence="13">
    <location>
        <begin position="587"/>
        <end position="601"/>
    </location>
</feature>
<dbReference type="InterPro" id="IPR014001">
    <property type="entry name" value="Helicase_ATP-bd"/>
</dbReference>
<dbReference type="GO" id="GO:0006364">
    <property type="term" value="P:rRNA processing"/>
    <property type="evidence" value="ECO:0007669"/>
    <property type="project" value="UniProtKB-KW"/>
</dbReference>
<dbReference type="OrthoDB" id="7396459at2759"/>
<keyword evidence="17" id="KW-1185">Reference proteome</keyword>
<evidence type="ECO:0000256" key="4">
    <source>
        <dbReference type="ARBA" id="ARBA00022741"/>
    </source>
</evidence>
<dbReference type="EC" id="3.6.4.13" evidence="12"/>
<dbReference type="GO" id="GO:0016887">
    <property type="term" value="F:ATP hydrolysis activity"/>
    <property type="evidence" value="ECO:0007669"/>
    <property type="project" value="RHEA"/>
</dbReference>
<dbReference type="Pfam" id="PF00270">
    <property type="entry name" value="DEAD"/>
    <property type="match status" value="1"/>
</dbReference>
<feature type="compositionally biased region" description="Basic residues" evidence="13">
    <location>
        <begin position="602"/>
        <end position="612"/>
    </location>
</feature>
<dbReference type="SUPFAM" id="SSF52540">
    <property type="entry name" value="P-loop containing nucleoside triphosphate hydrolases"/>
    <property type="match status" value="2"/>
</dbReference>
<dbReference type="Gene3D" id="3.40.50.300">
    <property type="entry name" value="P-loop containing nucleotide triphosphate hydrolases"/>
    <property type="match status" value="2"/>
</dbReference>
<dbReference type="PROSITE" id="PS51194">
    <property type="entry name" value="HELICASE_CTER"/>
    <property type="match status" value="1"/>
</dbReference>
<evidence type="ECO:0000256" key="9">
    <source>
        <dbReference type="ARBA" id="ARBA00023054"/>
    </source>
</evidence>
<comment type="function">
    <text evidence="12">RNA helicase.</text>
</comment>
<evidence type="ECO:0000256" key="1">
    <source>
        <dbReference type="ARBA" id="ARBA00004604"/>
    </source>
</evidence>
<keyword evidence="4 11" id="KW-0547">Nucleotide-binding</keyword>
<dbReference type="SMART" id="SM01178">
    <property type="entry name" value="DUF4217"/>
    <property type="match status" value="1"/>
</dbReference>
<keyword evidence="3" id="KW-0698">rRNA processing</keyword>
<dbReference type="InterPro" id="IPR027417">
    <property type="entry name" value="P-loop_NTPase"/>
</dbReference>
<dbReference type="CDD" id="cd18787">
    <property type="entry name" value="SF2_C_DEAD"/>
    <property type="match status" value="1"/>
</dbReference>
<evidence type="ECO:0000256" key="6">
    <source>
        <dbReference type="ARBA" id="ARBA00022806"/>
    </source>
</evidence>
<evidence type="ECO:0000259" key="14">
    <source>
        <dbReference type="PROSITE" id="PS51192"/>
    </source>
</evidence>
<evidence type="ECO:0000256" key="13">
    <source>
        <dbReference type="SAM" id="MobiDB-lite"/>
    </source>
</evidence>
<evidence type="ECO:0000256" key="10">
    <source>
        <dbReference type="ARBA" id="ARBA00038002"/>
    </source>
</evidence>
<dbReference type="STRING" id="133381.A0A2T9ZL44"/>
<protein>
    <recommendedName>
        <fullName evidence="12">ATP-dependent RNA helicase</fullName>
        <ecNumber evidence="12">3.6.4.13</ecNumber>
    </recommendedName>
</protein>
<dbReference type="PROSITE" id="PS00039">
    <property type="entry name" value="DEAD_ATP_HELICASE"/>
    <property type="match status" value="1"/>
</dbReference>
<evidence type="ECO:0000256" key="5">
    <source>
        <dbReference type="ARBA" id="ARBA00022801"/>
    </source>
</evidence>
<dbReference type="SMART" id="SM00487">
    <property type="entry name" value="DEXDc"/>
    <property type="match status" value="1"/>
</dbReference>
<feature type="region of interest" description="Disordered" evidence="13">
    <location>
        <begin position="568"/>
        <end position="644"/>
    </location>
</feature>
<evidence type="ECO:0000256" key="7">
    <source>
        <dbReference type="ARBA" id="ARBA00022840"/>
    </source>
</evidence>
<dbReference type="GO" id="GO:0003724">
    <property type="term" value="F:RNA helicase activity"/>
    <property type="evidence" value="ECO:0007669"/>
    <property type="project" value="UniProtKB-EC"/>
</dbReference>
<dbReference type="Proteomes" id="UP000245609">
    <property type="component" value="Unassembled WGS sequence"/>
</dbReference>